<gene>
    <name evidence="1" type="ORF">DERYTH_LOCUS17030</name>
</gene>
<name>A0A9N9IXL8_9GLOM</name>
<evidence type="ECO:0000313" key="2">
    <source>
        <dbReference type="Proteomes" id="UP000789405"/>
    </source>
</evidence>
<dbReference type="EMBL" id="CAJVPY010015573">
    <property type="protein sequence ID" value="CAG8752475.1"/>
    <property type="molecule type" value="Genomic_DNA"/>
</dbReference>
<comment type="caution">
    <text evidence="1">The sequence shown here is derived from an EMBL/GenBank/DDBJ whole genome shotgun (WGS) entry which is preliminary data.</text>
</comment>
<evidence type="ECO:0000313" key="1">
    <source>
        <dbReference type="EMBL" id="CAG8752475.1"/>
    </source>
</evidence>
<reference evidence="1" key="1">
    <citation type="submission" date="2021-06" db="EMBL/GenBank/DDBJ databases">
        <authorList>
            <person name="Kallberg Y."/>
            <person name="Tangrot J."/>
            <person name="Rosling A."/>
        </authorList>
    </citation>
    <scope>NUCLEOTIDE SEQUENCE</scope>
    <source>
        <strain evidence="1">MA453B</strain>
    </source>
</reference>
<sequence>PSENFTKFSIVRKHTNSHSCDESPNHSKKNHIGALLEENKEFQTECLIFRCSVFGGAVLA</sequence>
<protein>
    <submittedName>
        <fullName evidence="1">1969_t:CDS:1</fullName>
    </submittedName>
</protein>
<keyword evidence="2" id="KW-1185">Reference proteome</keyword>
<organism evidence="1 2">
    <name type="scientific">Dentiscutata erythropus</name>
    <dbReference type="NCBI Taxonomy" id="1348616"/>
    <lineage>
        <taxon>Eukaryota</taxon>
        <taxon>Fungi</taxon>
        <taxon>Fungi incertae sedis</taxon>
        <taxon>Mucoromycota</taxon>
        <taxon>Glomeromycotina</taxon>
        <taxon>Glomeromycetes</taxon>
        <taxon>Diversisporales</taxon>
        <taxon>Gigasporaceae</taxon>
        <taxon>Dentiscutata</taxon>
    </lineage>
</organism>
<dbReference type="Proteomes" id="UP000789405">
    <property type="component" value="Unassembled WGS sequence"/>
</dbReference>
<proteinExistence type="predicted"/>
<accession>A0A9N9IXL8</accession>
<feature type="non-terminal residue" evidence="1">
    <location>
        <position position="1"/>
    </location>
</feature>
<dbReference type="AlphaFoldDB" id="A0A9N9IXL8"/>